<keyword evidence="3" id="KW-0963">Cytoplasm</keyword>
<dbReference type="GO" id="GO:0051764">
    <property type="term" value="P:actin crosslink formation"/>
    <property type="evidence" value="ECO:0007669"/>
    <property type="project" value="TreeGrafter"/>
</dbReference>
<evidence type="ECO:0000256" key="11">
    <source>
        <dbReference type="PROSITE-ProRule" id="PRU00192"/>
    </source>
</evidence>
<feature type="domain" description="IMD" evidence="14">
    <location>
        <begin position="1"/>
        <end position="248"/>
    </location>
</feature>
<reference evidence="15" key="3">
    <citation type="submission" date="2025-09" db="UniProtKB">
        <authorList>
            <consortium name="Ensembl"/>
        </authorList>
    </citation>
    <scope>IDENTIFICATION</scope>
</reference>
<organism evidence="15 16">
    <name type="scientific">Gasterosteus aculeatus aculeatus</name>
    <name type="common">three-spined stickleback</name>
    <dbReference type="NCBI Taxonomy" id="481459"/>
    <lineage>
        <taxon>Eukaryota</taxon>
        <taxon>Metazoa</taxon>
        <taxon>Chordata</taxon>
        <taxon>Craniata</taxon>
        <taxon>Vertebrata</taxon>
        <taxon>Euteleostomi</taxon>
        <taxon>Actinopterygii</taxon>
        <taxon>Neopterygii</taxon>
        <taxon>Teleostei</taxon>
        <taxon>Neoteleostei</taxon>
        <taxon>Acanthomorphata</taxon>
        <taxon>Eupercaria</taxon>
        <taxon>Perciformes</taxon>
        <taxon>Cottioidei</taxon>
        <taxon>Gasterosteales</taxon>
        <taxon>Gasterosteidae</taxon>
        <taxon>Gasterosteus</taxon>
    </lineage>
</organism>
<protein>
    <recommendedName>
        <fullName evidence="9">BAR/IMD domain-containing adapter protein 2-like 1</fullName>
    </recommendedName>
    <alternativeName>
        <fullName evidence="10">Brain-specific angiogenesis inhibitor 1-associated protein 2-like protein 1</fullName>
    </alternativeName>
</protein>
<evidence type="ECO:0000313" key="15">
    <source>
        <dbReference type="Ensembl" id="ENSGACP00000060874.1"/>
    </source>
</evidence>
<feature type="domain" description="SH3" evidence="13">
    <location>
        <begin position="326"/>
        <end position="389"/>
    </location>
</feature>
<reference evidence="15 16" key="1">
    <citation type="journal article" date="2021" name="G3 (Bethesda)">
        <title>Improved contiguity of the threespine stickleback genome using long-read sequencing.</title>
        <authorList>
            <person name="Nath S."/>
            <person name="Shaw D.E."/>
            <person name="White M.A."/>
        </authorList>
    </citation>
    <scope>NUCLEOTIDE SEQUENCE [LARGE SCALE GENOMIC DNA]</scope>
    <source>
        <strain evidence="15 16">Lake Benthic</strain>
    </source>
</reference>
<dbReference type="InterPro" id="IPR027267">
    <property type="entry name" value="AH/BAR_dom_sf"/>
</dbReference>
<evidence type="ECO:0000256" key="3">
    <source>
        <dbReference type="ARBA" id="ARBA00022490"/>
    </source>
</evidence>
<dbReference type="CTD" id="550528"/>
<dbReference type="PROSITE" id="PS51338">
    <property type="entry name" value="IMD"/>
    <property type="match status" value="1"/>
</dbReference>
<evidence type="ECO:0000256" key="4">
    <source>
        <dbReference type="ARBA" id="ARBA00022553"/>
    </source>
</evidence>
<dbReference type="GeneID" id="120828477"/>
<dbReference type="Proteomes" id="UP000007635">
    <property type="component" value="Chromosome XI"/>
</dbReference>
<proteinExistence type="predicted"/>
<evidence type="ECO:0000256" key="2">
    <source>
        <dbReference type="ARBA" id="ARBA00022443"/>
    </source>
</evidence>
<evidence type="ECO:0000256" key="6">
    <source>
        <dbReference type="ARBA" id="ARBA00023203"/>
    </source>
</evidence>
<keyword evidence="6" id="KW-0009">Actin-binding</keyword>
<evidence type="ECO:0000259" key="14">
    <source>
        <dbReference type="PROSITE" id="PS51338"/>
    </source>
</evidence>
<comment type="subcellular location">
    <subcellularLocation>
        <location evidence="1">Cytoplasm</location>
        <location evidence="1">Cytoskeleton</location>
    </subcellularLocation>
</comment>
<evidence type="ECO:0000256" key="8">
    <source>
        <dbReference type="ARBA" id="ARBA00054781"/>
    </source>
</evidence>
<dbReference type="PROSITE" id="PS50002">
    <property type="entry name" value="SH3"/>
    <property type="match status" value="1"/>
</dbReference>
<dbReference type="FunFam" id="1.20.1270.60:FF:000043">
    <property type="entry name" value="Brain-specific angiogenesis inhibitor 1-associated protein 2-like 1"/>
    <property type="match status" value="1"/>
</dbReference>
<dbReference type="GO" id="GO:0030838">
    <property type="term" value="P:positive regulation of actin filament polymerization"/>
    <property type="evidence" value="ECO:0007669"/>
    <property type="project" value="TreeGrafter"/>
</dbReference>
<dbReference type="InterPro" id="IPR027681">
    <property type="entry name" value="IRSp53/IRTKS/Pinkbar"/>
</dbReference>
<keyword evidence="7" id="KW-0206">Cytoskeleton</keyword>
<dbReference type="GO" id="GO:0051017">
    <property type="term" value="P:actin filament bundle assembly"/>
    <property type="evidence" value="ECO:0007669"/>
    <property type="project" value="TreeGrafter"/>
</dbReference>
<dbReference type="GO" id="GO:0005856">
    <property type="term" value="C:cytoskeleton"/>
    <property type="evidence" value="ECO:0007669"/>
    <property type="project" value="UniProtKB-SubCell"/>
</dbReference>
<keyword evidence="16" id="KW-1185">Reference proteome</keyword>
<evidence type="ECO:0000313" key="16">
    <source>
        <dbReference type="Proteomes" id="UP000007635"/>
    </source>
</evidence>
<dbReference type="GeneTree" id="ENSGT00940000153560"/>
<evidence type="ECO:0000256" key="9">
    <source>
        <dbReference type="ARBA" id="ARBA00070318"/>
    </source>
</evidence>
<evidence type="ECO:0000259" key="13">
    <source>
        <dbReference type="PROSITE" id="PS50002"/>
    </source>
</evidence>
<dbReference type="GO" id="GO:0003779">
    <property type="term" value="F:actin binding"/>
    <property type="evidence" value="ECO:0007669"/>
    <property type="project" value="UniProtKB-KW"/>
</dbReference>
<dbReference type="PANTHER" id="PTHR14206">
    <property type="entry name" value="BRAIN-SPECIFIC ANGIOGENESIS INHIBITOR 1-ASSOCIATED PROTEIN 2"/>
    <property type="match status" value="1"/>
</dbReference>
<dbReference type="SUPFAM" id="SSF50044">
    <property type="entry name" value="SH3-domain"/>
    <property type="match status" value="1"/>
</dbReference>
<evidence type="ECO:0000256" key="5">
    <source>
        <dbReference type="ARBA" id="ARBA00023054"/>
    </source>
</evidence>
<dbReference type="Pfam" id="PF08397">
    <property type="entry name" value="IMD"/>
    <property type="match status" value="1"/>
</dbReference>
<dbReference type="AlphaFoldDB" id="A0AAQ4RB17"/>
<dbReference type="GO" id="GO:0005829">
    <property type="term" value="C:cytosol"/>
    <property type="evidence" value="ECO:0007669"/>
    <property type="project" value="TreeGrafter"/>
</dbReference>
<evidence type="ECO:0000256" key="10">
    <source>
        <dbReference type="ARBA" id="ARBA00080092"/>
    </source>
</evidence>
<dbReference type="RefSeq" id="XP_040048009.1">
    <property type="nucleotide sequence ID" value="XM_040192075.1"/>
</dbReference>
<dbReference type="Ensembl" id="ENSGACT00000046029.1">
    <property type="protein sequence ID" value="ENSGACP00000060874.1"/>
    <property type="gene ID" value="ENSGACG00000012096.2"/>
</dbReference>
<dbReference type="InterPro" id="IPR001452">
    <property type="entry name" value="SH3_domain"/>
</dbReference>
<comment type="function">
    <text evidence="8">May function as adapter protein. Involved in the formation of clusters of actin bundles. Plays a role in the reorganization of the actin cytoskeleton in response to bacterial infection.</text>
</comment>
<accession>A0AAQ4RB17</accession>
<keyword evidence="5" id="KW-0175">Coiled coil</keyword>
<evidence type="ECO:0000256" key="7">
    <source>
        <dbReference type="ARBA" id="ARBA00023212"/>
    </source>
</evidence>
<keyword evidence="4" id="KW-0597">Phosphoprotein</keyword>
<dbReference type="KEGG" id="gat:120828477"/>
<dbReference type="SMART" id="SM00326">
    <property type="entry name" value="SH3"/>
    <property type="match status" value="1"/>
</dbReference>
<sequence>MSRNVEEVTKLTESTYKSVMDQFNPGLRNLVNLGKNYEKSVAAMILAGKSYFDAMSKIGENAAVSPVSRELGVVLMDISEVHRKVNLELEENFKRFHRDIISELERKTEMDVKYMTATFKRYQIEHKMKQDCLERSQSDLKKLRRKSQGKNANKYENKESECLETLTSRQMDMQLFIAEGCKEALVEEKRRFCFLVDKHCMFSYQFASFHEKARDLLTTKLNSWQDQCNDASDMPDSILSMIEGLQTPISITPLPSPSPSRHSVNMTAPPAPPLKAQTSPLANMFTQGNNIATATRTTNNSIDHGGSEDHNLARCVSVATGLNNMVKRPRVRTIFPHTAGNNGTLISFEEGDVITLLIPEERDGWMYGELENSGKRGWFPSSYCRALSEPVVNNNSVSAGPHRSRSVVNLHHQDTETDEATMVLPPADYSNVLQHNSNSSSTVAQNYVQRHSPTLSASSSSSNPHAALQSNGTSRPQPAYLAGGNPFATVRLRPTVTNDRSAPVV</sequence>
<reference evidence="15" key="2">
    <citation type="submission" date="2025-08" db="UniProtKB">
        <authorList>
            <consortium name="Ensembl"/>
        </authorList>
    </citation>
    <scope>IDENTIFICATION</scope>
</reference>
<evidence type="ECO:0000256" key="1">
    <source>
        <dbReference type="ARBA" id="ARBA00004245"/>
    </source>
</evidence>
<name>A0AAQ4RB17_GASAC</name>
<dbReference type="InterPro" id="IPR036028">
    <property type="entry name" value="SH3-like_dom_sf"/>
</dbReference>
<dbReference type="GO" id="GO:0005654">
    <property type="term" value="C:nucleoplasm"/>
    <property type="evidence" value="ECO:0007669"/>
    <property type="project" value="TreeGrafter"/>
</dbReference>
<feature type="compositionally biased region" description="Low complexity" evidence="12">
    <location>
        <begin position="451"/>
        <end position="470"/>
    </location>
</feature>
<dbReference type="Gene3D" id="2.30.30.40">
    <property type="entry name" value="SH3 Domains"/>
    <property type="match status" value="1"/>
</dbReference>
<evidence type="ECO:0000256" key="12">
    <source>
        <dbReference type="SAM" id="MobiDB-lite"/>
    </source>
</evidence>
<dbReference type="FunFam" id="2.30.30.40:FF:000018">
    <property type="entry name" value="Brain-specific angiogenesis inhibitor 1-associated protein 2"/>
    <property type="match status" value="1"/>
</dbReference>
<dbReference type="GO" id="GO:0007009">
    <property type="term" value="P:plasma membrane organization"/>
    <property type="evidence" value="ECO:0007669"/>
    <property type="project" value="InterPro"/>
</dbReference>
<dbReference type="InterPro" id="IPR013606">
    <property type="entry name" value="I-BAR_dom"/>
</dbReference>
<dbReference type="Gene3D" id="1.20.1270.60">
    <property type="entry name" value="Arfaptin homology (AH) domain/BAR domain"/>
    <property type="match status" value="1"/>
</dbReference>
<dbReference type="SUPFAM" id="SSF103657">
    <property type="entry name" value="BAR/IMD domain-like"/>
    <property type="match status" value="1"/>
</dbReference>
<dbReference type="Pfam" id="PF14604">
    <property type="entry name" value="SH3_9"/>
    <property type="match status" value="1"/>
</dbReference>
<keyword evidence="2 11" id="KW-0728">SH3 domain</keyword>
<dbReference type="PANTHER" id="PTHR14206:SF4">
    <property type="entry name" value="BRAIN-SPECIFIC ANGIOGENESIS INHIBITOR 1-ASSOCIATED PROTEIN 2-LIKE PROTEIN 1"/>
    <property type="match status" value="1"/>
</dbReference>
<feature type="region of interest" description="Disordered" evidence="12">
    <location>
        <begin position="450"/>
        <end position="486"/>
    </location>
</feature>